<reference evidence="2" key="1">
    <citation type="journal article" date="2015" name="Nat. Genet.">
        <title>The genome and transcriptome of the zoonotic hookworm Ancylostoma ceylanicum identify infection-specific gene families.</title>
        <authorList>
            <person name="Schwarz E.M."/>
            <person name="Hu Y."/>
            <person name="Antoshechkin I."/>
            <person name="Miller M.M."/>
            <person name="Sternberg P.W."/>
            <person name="Aroian R.V."/>
        </authorList>
    </citation>
    <scope>NUCLEOTIDE SEQUENCE</scope>
    <source>
        <strain evidence="2">HY135</strain>
    </source>
</reference>
<dbReference type="AlphaFoldDB" id="A0A016UQT0"/>
<sequence>MWYSSTEFSRLADRLQPANNHDLTRHKSDCQYECFDTDRFLPVSTASPNLTPSGSPNCLCLRWNSCPTRSSSATSNL</sequence>
<organism evidence="1 2">
    <name type="scientific">Ancylostoma ceylanicum</name>
    <dbReference type="NCBI Taxonomy" id="53326"/>
    <lineage>
        <taxon>Eukaryota</taxon>
        <taxon>Metazoa</taxon>
        <taxon>Ecdysozoa</taxon>
        <taxon>Nematoda</taxon>
        <taxon>Chromadorea</taxon>
        <taxon>Rhabditida</taxon>
        <taxon>Rhabditina</taxon>
        <taxon>Rhabditomorpha</taxon>
        <taxon>Strongyloidea</taxon>
        <taxon>Ancylostomatidae</taxon>
        <taxon>Ancylostomatinae</taxon>
        <taxon>Ancylostoma</taxon>
    </lineage>
</organism>
<dbReference type="EMBL" id="JARK01001368">
    <property type="protein sequence ID" value="EYC16858.1"/>
    <property type="molecule type" value="Genomic_DNA"/>
</dbReference>
<name>A0A016UQT0_9BILA</name>
<protein>
    <submittedName>
        <fullName evidence="1">Uncharacterized protein</fullName>
    </submittedName>
</protein>
<keyword evidence="2" id="KW-1185">Reference proteome</keyword>
<comment type="caution">
    <text evidence="1">The sequence shown here is derived from an EMBL/GenBank/DDBJ whole genome shotgun (WGS) entry which is preliminary data.</text>
</comment>
<accession>A0A016UQT0</accession>
<evidence type="ECO:0000313" key="1">
    <source>
        <dbReference type="EMBL" id="EYC16858.1"/>
    </source>
</evidence>
<dbReference type="Proteomes" id="UP000024635">
    <property type="component" value="Unassembled WGS sequence"/>
</dbReference>
<proteinExistence type="predicted"/>
<evidence type="ECO:0000313" key="2">
    <source>
        <dbReference type="Proteomes" id="UP000024635"/>
    </source>
</evidence>
<gene>
    <name evidence="1" type="primary">Acey_s0032.g2533</name>
    <name evidence="1" type="ORF">Y032_0032g2533</name>
</gene>